<protein>
    <submittedName>
        <fullName evidence="1">Uncharacterized protein</fullName>
    </submittedName>
</protein>
<evidence type="ECO:0000313" key="1">
    <source>
        <dbReference type="EMBL" id="SCL75608.1"/>
    </source>
</evidence>
<evidence type="ECO:0000313" key="2">
    <source>
        <dbReference type="Proteomes" id="UP000184671"/>
    </source>
</evidence>
<gene>
    <name evidence="1" type="ORF">L21_1515</name>
</gene>
<dbReference type="Proteomes" id="UP000184671">
    <property type="component" value="Unassembled WGS sequence"/>
</dbReference>
<accession>A0A1M4MLC6</accession>
<dbReference type="EMBL" id="FMID01000036">
    <property type="protein sequence ID" value="SCL75608.1"/>
    <property type="molecule type" value="Genomic_DNA"/>
</dbReference>
<sequence>MWAYIKHSDGRTEEREFPVGVCIEIGDILEDGSIVIDVPYPDEIEDDAEFPDLYDD</sequence>
<reference evidence="1 2" key="1">
    <citation type="submission" date="2016-08" db="EMBL/GenBank/DDBJ databases">
        <authorList>
            <person name="Seilhamer J.J."/>
        </authorList>
    </citation>
    <scope>NUCLEOTIDE SEQUENCE [LARGE SCALE GENOMIC DNA]</scope>
    <source>
        <strain evidence="1">L21-II-0</strain>
    </source>
</reference>
<dbReference type="AlphaFoldDB" id="A0A1M4MLC6"/>
<dbReference type="RefSeq" id="WP_256712682.1">
    <property type="nucleotide sequence ID" value="NZ_FMID01000036.1"/>
</dbReference>
<organism evidence="1 2">
    <name type="scientific">Methanoculleus chikugoensis</name>
    <dbReference type="NCBI Taxonomy" id="118126"/>
    <lineage>
        <taxon>Archaea</taxon>
        <taxon>Methanobacteriati</taxon>
        <taxon>Methanobacteriota</taxon>
        <taxon>Stenosarchaea group</taxon>
        <taxon>Methanomicrobia</taxon>
        <taxon>Methanomicrobiales</taxon>
        <taxon>Methanomicrobiaceae</taxon>
        <taxon>Methanoculleus</taxon>
    </lineage>
</organism>
<proteinExistence type="predicted"/>
<name>A0A1M4MLC6_9EURY</name>